<keyword evidence="6 9" id="KW-0865">Zymogen</keyword>
<dbReference type="InterPro" id="IPR051792">
    <property type="entry name" value="GGT_bact"/>
</dbReference>
<evidence type="ECO:0000256" key="2">
    <source>
        <dbReference type="ARBA" id="ARBA00001089"/>
    </source>
</evidence>
<feature type="signal peptide" evidence="10">
    <location>
        <begin position="1"/>
        <end position="25"/>
    </location>
</feature>
<keyword evidence="9" id="KW-0317">Glutathione biosynthesis</keyword>
<dbReference type="NCBIfam" id="TIGR00066">
    <property type="entry name" value="g_glut_trans"/>
    <property type="match status" value="1"/>
</dbReference>
<dbReference type="Pfam" id="PF01019">
    <property type="entry name" value="G_glu_transpept"/>
    <property type="match status" value="1"/>
</dbReference>
<comment type="subunit">
    <text evidence="9">This enzyme consists of two polypeptide chains, which are synthesized in precursor form from a single polypeptide.</text>
</comment>
<keyword evidence="4 9" id="KW-0808">Transferase</keyword>
<comment type="catalytic activity">
    <reaction evidence="1 9">
        <text>an S-substituted glutathione + H2O = an S-substituted L-cysteinylglycine + L-glutamate</text>
        <dbReference type="Rhea" id="RHEA:59468"/>
        <dbReference type="ChEBI" id="CHEBI:15377"/>
        <dbReference type="ChEBI" id="CHEBI:29985"/>
        <dbReference type="ChEBI" id="CHEBI:90779"/>
        <dbReference type="ChEBI" id="CHEBI:143103"/>
        <dbReference type="EC" id="3.4.19.13"/>
    </reaction>
</comment>
<dbReference type="SUPFAM" id="SSF56235">
    <property type="entry name" value="N-terminal nucleophile aminohydrolases (Ntn hydrolases)"/>
    <property type="match status" value="1"/>
</dbReference>
<dbReference type="PANTHER" id="PTHR43199">
    <property type="entry name" value="GLUTATHIONE HYDROLASE"/>
    <property type="match status" value="1"/>
</dbReference>
<dbReference type="Gene3D" id="1.10.246.130">
    <property type="match status" value="1"/>
</dbReference>
<evidence type="ECO:0000256" key="3">
    <source>
        <dbReference type="ARBA" id="ARBA00009381"/>
    </source>
</evidence>
<evidence type="ECO:0000256" key="8">
    <source>
        <dbReference type="ARBA" id="ARBA00047417"/>
    </source>
</evidence>
<evidence type="ECO:0000256" key="6">
    <source>
        <dbReference type="ARBA" id="ARBA00023145"/>
    </source>
</evidence>
<dbReference type="InterPro" id="IPR043137">
    <property type="entry name" value="GGT_ssub_C"/>
</dbReference>
<keyword evidence="10" id="KW-0732">Signal</keyword>
<evidence type="ECO:0000313" key="11">
    <source>
        <dbReference type="EMBL" id="MEL0612032.1"/>
    </source>
</evidence>
<proteinExistence type="inferred from homology"/>
<comment type="caution">
    <text evidence="11">The sequence shown here is derived from an EMBL/GenBank/DDBJ whole genome shotgun (WGS) entry which is preliminary data.</text>
</comment>
<protein>
    <recommendedName>
        <fullName evidence="9">Glutathione hydrolase proenzyme</fullName>
        <ecNumber evidence="9">2.3.2.2</ecNumber>
        <ecNumber evidence="9">3.4.19.13</ecNumber>
    </recommendedName>
    <component>
        <recommendedName>
            <fullName evidence="9">Glutathione hydrolase large chain</fullName>
        </recommendedName>
    </component>
    <component>
        <recommendedName>
            <fullName evidence="9">Glutathione hydrolase small chain</fullName>
        </recommendedName>
    </component>
</protein>
<evidence type="ECO:0000256" key="9">
    <source>
        <dbReference type="RuleBase" id="RU368036"/>
    </source>
</evidence>
<dbReference type="EMBL" id="JBAKAR010000001">
    <property type="protein sequence ID" value="MEL0612032.1"/>
    <property type="molecule type" value="Genomic_DNA"/>
</dbReference>
<dbReference type="InterPro" id="IPR043138">
    <property type="entry name" value="GGT_lsub"/>
</dbReference>
<keyword evidence="12" id="KW-1185">Reference proteome</keyword>
<comment type="similarity">
    <text evidence="3 9">Belongs to the gamma-glutamyltransferase family.</text>
</comment>
<reference evidence="11 12" key="1">
    <citation type="submission" date="2024-02" db="EMBL/GenBank/DDBJ databases">
        <title>Bacteria isolated from the canopy kelp, Nereocystis luetkeana.</title>
        <authorList>
            <person name="Pfister C.A."/>
            <person name="Younker I.T."/>
            <person name="Light S.H."/>
        </authorList>
    </citation>
    <scope>NUCLEOTIDE SEQUENCE [LARGE SCALE GENOMIC DNA]</scope>
    <source>
        <strain evidence="11 12">TI.4.07</strain>
    </source>
</reference>
<gene>
    <name evidence="11" type="primary">ggt</name>
    <name evidence="11" type="ORF">V6242_02660</name>
</gene>
<comment type="catalytic activity">
    <reaction evidence="2 9">
        <text>glutathione + H2O = L-cysteinylglycine + L-glutamate</text>
        <dbReference type="Rhea" id="RHEA:28807"/>
        <dbReference type="ChEBI" id="CHEBI:15377"/>
        <dbReference type="ChEBI" id="CHEBI:29985"/>
        <dbReference type="ChEBI" id="CHEBI:57925"/>
        <dbReference type="ChEBI" id="CHEBI:61694"/>
        <dbReference type="EC" id="3.4.19.13"/>
    </reaction>
</comment>
<comment type="PTM">
    <text evidence="9">Cleaved by autocatalysis into a large and a small subunit.</text>
</comment>
<evidence type="ECO:0000313" key="12">
    <source>
        <dbReference type="Proteomes" id="UP001379949"/>
    </source>
</evidence>
<dbReference type="Proteomes" id="UP001379949">
    <property type="component" value="Unassembled WGS sequence"/>
</dbReference>
<dbReference type="PANTHER" id="PTHR43199:SF1">
    <property type="entry name" value="GLUTATHIONE HYDROLASE PROENZYME"/>
    <property type="match status" value="1"/>
</dbReference>
<accession>A0ABU9G3N2</accession>
<evidence type="ECO:0000256" key="1">
    <source>
        <dbReference type="ARBA" id="ARBA00001049"/>
    </source>
</evidence>
<feature type="chain" id="PRO_5045884908" description="Glutathione hydrolase proenzyme" evidence="10">
    <location>
        <begin position="26"/>
        <end position="586"/>
    </location>
</feature>
<dbReference type="RefSeq" id="WP_341566214.1">
    <property type="nucleotide sequence ID" value="NZ_JBAKAR010000001.1"/>
</dbReference>
<dbReference type="InterPro" id="IPR000101">
    <property type="entry name" value="GGT_peptidase"/>
</dbReference>
<dbReference type="PRINTS" id="PR01210">
    <property type="entry name" value="GGTRANSPTASE"/>
</dbReference>
<comment type="catalytic activity">
    <reaction evidence="8 9">
        <text>an N-terminal (5-L-glutamyl)-[peptide] + an alpha-amino acid = 5-L-glutamyl amino acid + an N-terminal L-alpha-aminoacyl-[peptide]</text>
        <dbReference type="Rhea" id="RHEA:23904"/>
        <dbReference type="Rhea" id="RHEA-COMP:9780"/>
        <dbReference type="Rhea" id="RHEA-COMP:9795"/>
        <dbReference type="ChEBI" id="CHEBI:77644"/>
        <dbReference type="ChEBI" id="CHEBI:78597"/>
        <dbReference type="ChEBI" id="CHEBI:78599"/>
        <dbReference type="ChEBI" id="CHEBI:78608"/>
        <dbReference type="EC" id="2.3.2.2"/>
    </reaction>
</comment>
<dbReference type="EC" id="2.3.2.2" evidence="9"/>
<organism evidence="11 12">
    <name type="scientific">Marinomonas arenicola</name>
    <dbReference type="NCBI Taxonomy" id="569601"/>
    <lineage>
        <taxon>Bacteria</taxon>
        <taxon>Pseudomonadati</taxon>
        <taxon>Pseudomonadota</taxon>
        <taxon>Gammaproteobacteria</taxon>
        <taxon>Oceanospirillales</taxon>
        <taxon>Oceanospirillaceae</taxon>
        <taxon>Marinomonas</taxon>
    </lineage>
</organism>
<evidence type="ECO:0000256" key="10">
    <source>
        <dbReference type="SAM" id="SignalP"/>
    </source>
</evidence>
<dbReference type="EC" id="3.4.19.13" evidence="9"/>
<evidence type="ECO:0000256" key="5">
    <source>
        <dbReference type="ARBA" id="ARBA00022801"/>
    </source>
</evidence>
<keyword evidence="7 9" id="KW-0012">Acyltransferase</keyword>
<name>A0ABU9G3N2_9GAMM</name>
<sequence length="586" mass="62369">MIKPLPWRALLTAAPLCLASSLSFAAGQAADTIAPEAASTLQTQKLAHAQHFMIATANPVASKIGYEILKAGGSAADAYVAVQMALGLVEPQSSGLGGGAFAVYYDASKKKLTTFDARETAPLEATPALFQDKNGKPLTFYDAVVGGRSVGTPGTVKLLGELHERYGNLPWKDLLEPAATLAQDGFIVSPRLAGALANSKKSLARYPQTKAYFFNPDGTTKQAGQRLKNTPYAETLLMLATYGADSFYTGRIGKDIVSKVRSVPDNPGVLSEKDIASYTVKERTPVCLPYQGYDVCGMGPPSSGALTVGQILGITNQFDLASMGPNSPKAWQIIGDASRLAFADRGRYIADTDYVPMPEGLLDADYLKARAKLITPGKALKTVAPGEPAWRHPIALADDQAIEFPNTSHVSIVDKDGNAISVTTTIEHGFGSTLMSHGFLLNNELTDFSFKSYQDGHPIANRVEPGKRPRSSMSPTIVMKDNKPYLVVGSPGGSQIIGYVAKTLIANLQWGMDIQQAISLPNSLNRFGTFELEKGTAATKLAKPLEAMGYKVAIKDMNSGVQGIEIRNGQLTGGADPRREGLVLGD</sequence>
<evidence type="ECO:0000256" key="7">
    <source>
        <dbReference type="ARBA" id="ARBA00023315"/>
    </source>
</evidence>
<dbReference type="GO" id="GO:0103068">
    <property type="term" value="F:leukotriene C4 gamma-glutamyl transferase activity"/>
    <property type="evidence" value="ECO:0007669"/>
    <property type="project" value="UniProtKB-EC"/>
</dbReference>
<evidence type="ECO:0000256" key="4">
    <source>
        <dbReference type="ARBA" id="ARBA00022679"/>
    </source>
</evidence>
<keyword evidence="5 9" id="KW-0378">Hydrolase</keyword>
<dbReference type="Gene3D" id="3.60.20.40">
    <property type="match status" value="1"/>
</dbReference>
<dbReference type="InterPro" id="IPR029055">
    <property type="entry name" value="Ntn_hydrolases_N"/>
</dbReference>
<comment type="pathway">
    <text evidence="9">Sulfur metabolism; glutathione metabolism.</text>
</comment>